<keyword evidence="4" id="KW-0547">Nucleotide-binding</keyword>
<evidence type="ECO:0000256" key="7">
    <source>
        <dbReference type="ARBA" id="ARBA00023136"/>
    </source>
</evidence>
<dbReference type="InterPro" id="IPR003439">
    <property type="entry name" value="ABC_transporter-like_ATP-bd"/>
</dbReference>
<evidence type="ECO:0000256" key="3">
    <source>
        <dbReference type="ARBA" id="ARBA00022692"/>
    </source>
</evidence>
<feature type="transmembrane region" description="Helical" evidence="9">
    <location>
        <begin position="15"/>
        <end position="37"/>
    </location>
</feature>
<evidence type="ECO:0000313" key="13">
    <source>
        <dbReference type="Proteomes" id="UP000663722"/>
    </source>
</evidence>
<dbReference type="InterPro" id="IPR036640">
    <property type="entry name" value="ABC1_TM_sf"/>
</dbReference>
<dbReference type="EMBL" id="CP061800">
    <property type="protein sequence ID" value="QTA87814.1"/>
    <property type="molecule type" value="Genomic_DNA"/>
</dbReference>
<feature type="transmembrane region" description="Helical" evidence="9">
    <location>
        <begin position="819"/>
        <end position="844"/>
    </location>
</feature>
<dbReference type="RefSeq" id="WP_207682848.1">
    <property type="nucleotide sequence ID" value="NZ_CP061800.1"/>
</dbReference>
<feature type="transmembrane region" description="Helical" evidence="9">
    <location>
        <begin position="265"/>
        <end position="290"/>
    </location>
</feature>
<keyword evidence="2" id="KW-0813">Transport</keyword>
<comment type="subcellular location">
    <subcellularLocation>
        <location evidence="1">Cell membrane</location>
        <topology evidence="1">Multi-pass membrane protein</topology>
    </subcellularLocation>
</comment>
<feature type="domain" description="ABC transporter" evidence="10">
    <location>
        <begin position="912"/>
        <end position="1119"/>
    </location>
</feature>
<evidence type="ECO:0000256" key="9">
    <source>
        <dbReference type="SAM" id="Phobius"/>
    </source>
</evidence>
<dbReference type="Pfam" id="PF00005">
    <property type="entry name" value="ABC_tran"/>
    <property type="match status" value="2"/>
</dbReference>
<feature type="transmembrane region" description="Helical" evidence="9">
    <location>
        <begin position="681"/>
        <end position="699"/>
    </location>
</feature>
<dbReference type="GO" id="GO:1904680">
    <property type="term" value="F:peptide transmembrane transporter activity"/>
    <property type="evidence" value="ECO:0007669"/>
    <property type="project" value="InterPro"/>
</dbReference>
<dbReference type="AlphaFoldDB" id="A0A975BLB8"/>
<dbReference type="GO" id="GO:0016887">
    <property type="term" value="F:ATP hydrolysis activity"/>
    <property type="evidence" value="ECO:0007669"/>
    <property type="project" value="InterPro"/>
</dbReference>
<keyword evidence="7 9" id="KW-0472">Membrane</keyword>
<proteinExistence type="predicted"/>
<dbReference type="PROSITE" id="PS50929">
    <property type="entry name" value="ABC_TM1F"/>
    <property type="match status" value="2"/>
</dbReference>
<protein>
    <submittedName>
        <fullName evidence="12">Cyclic peptide ABC transporter, ATP-binding protein</fullName>
    </submittedName>
</protein>
<dbReference type="GO" id="GO:0140359">
    <property type="term" value="F:ABC-type transporter activity"/>
    <property type="evidence" value="ECO:0007669"/>
    <property type="project" value="InterPro"/>
</dbReference>
<evidence type="ECO:0000256" key="4">
    <source>
        <dbReference type="ARBA" id="ARBA00022741"/>
    </source>
</evidence>
<dbReference type="InterPro" id="IPR003593">
    <property type="entry name" value="AAA+_ATPase"/>
</dbReference>
<keyword evidence="13" id="KW-1185">Reference proteome</keyword>
<dbReference type="PANTHER" id="PTHR43553:SF11">
    <property type="entry name" value="ABC TRANSPORTER ATP-BINDING_PERMEASE PROTEIN YOJI"/>
    <property type="match status" value="1"/>
</dbReference>
<dbReference type="SUPFAM" id="SSF52540">
    <property type="entry name" value="P-loop containing nucleoside triphosphate hydrolases"/>
    <property type="match status" value="2"/>
</dbReference>
<evidence type="ECO:0000259" key="11">
    <source>
        <dbReference type="PROSITE" id="PS50929"/>
    </source>
</evidence>
<feature type="compositionally biased region" description="Basic and acidic residues" evidence="8">
    <location>
        <begin position="534"/>
        <end position="549"/>
    </location>
</feature>
<dbReference type="InterPro" id="IPR005898">
    <property type="entry name" value="Cyc_pep_transpt_SyrD/YojI"/>
</dbReference>
<organism evidence="12 13">
    <name type="scientific">Desulfonema magnum</name>
    <dbReference type="NCBI Taxonomy" id="45655"/>
    <lineage>
        <taxon>Bacteria</taxon>
        <taxon>Pseudomonadati</taxon>
        <taxon>Thermodesulfobacteriota</taxon>
        <taxon>Desulfobacteria</taxon>
        <taxon>Desulfobacterales</taxon>
        <taxon>Desulfococcaceae</taxon>
        <taxon>Desulfonema</taxon>
    </lineage>
</organism>
<keyword evidence="5 12" id="KW-0067">ATP-binding</keyword>
<feature type="domain" description="ABC transmembrane type-1" evidence="11">
    <location>
        <begin position="664"/>
        <end position="829"/>
    </location>
</feature>
<dbReference type="GO" id="GO:0043190">
    <property type="term" value="C:ATP-binding cassette (ABC) transporter complex"/>
    <property type="evidence" value="ECO:0007669"/>
    <property type="project" value="TreeGrafter"/>
</dbReference>
<dbReference type="Proteomes" id="UP000663722">
    <property type="component" value="Chromosome"/>
</dbReference>
<dbReference type="InterPro" id="IPR027417">
    <property type="entry name" value="P-loop_NTPase"/>
</dbReference>
<evidence type="ECO:0000313" key="12">
    <source>
        <dbReference type="EMBL" id="QTA87814.1"/>
    </source>
</evidence>
<accession>A0A975BLB8</accession>
<name>A0A975BLB8_9BACT</name>
<dbReference type="GO" id="GO:0005524">
    <property type="term" value="F:ATP binding"/>
    <property type="evidence" value="ECO:0007669"/>
    <property type="project" value="UniProtKB-KW"/>
</dbReference>
<feature type="transmembrane region" description="Helical" evidence="9">
    <location>
        <begin position="49"/>
        <end position="69"/>
    </location>
</feature>
<dbReference type="InterPro" id="IPR017871">
    <property type="entry name" value="ABC_transporter-like_CS"/>
</dbReference>
<reference evidence="12" key="1">
    <citation type="journal article" date="2021" name="Microb. Physiol.">
        <title>Proteogenomic Insights into the Physiology of Marine, Sulfate-Reducing, Filamentous Desulfonema limicola and Desulfonema magnum.</title>
        <authorList>
            <person name="Schnaars V."/>
            <person name="Wohlbrand L."/>
            <person name="Scheve S."/>
            <person name="Hinrichs C."/>
            <person name="Reinhardt R."/>
            <person name="Rabus R."/>
        </authorList>
    </citation>
    <scope>NUCLEOTIDE SEQUENCE</scope>
    <source>
        <strain evidence="12">4be13</strain>
    </source>
</reference>
<feature type="transmembrane region" description="Helical" evidence="9">
    <location>
        <begin position="139"/>
        <end position="165"/>
    </location>
</feature>
<evidence type="ECO:0000256" key="6">
    <source>
        <dbReference type="ARBA" id="ARBA00022989"/>
    </source>
</evidence>
<feature type="transmembrane region" description="Helical" evidence="9">
    <location>
        <begin position="850"/>
        <end position="883"/>
    </location>
</feature>
<dbReference type="PROSITE" id="PS00211">
    <property type="entry name" value="ABC_TRANSPORTER_1"/>
    <property type="match status" value="1"/>
</dbReference>
<dbReference type="SMART" id="SM00382">
    <property type="entry name" value="AAA"/>
    <property type="match status" value="2"/>
</dbReference>
<dbReference type="Gene3D" id="3.40.50.300">
    <property type="entry name" value="P-loop containing nucleotide triphosphate hydrolases"/>
    <property type="match status" value="2"/>
</dbReference>
<evidence type="ECO:0000256" key="8">
    <source>
        <dbReference type="SAM" id="MobiDB-lite"/>
    </source>
</evidence>
<keyword evidence="3 9" id="KW-0812">Transmembrane</keyword>
<feature type="transmembrane region" description="Helical" evidence="9">
    <location>
        <begin position="237"/>
        <end position="259"/>
    </location>
</feature>
<evidence type="ECO:0000256" key="2">
    <source>
        <dbReference type="ARBA" id="ARBA00022448"/>
    </source>
</evidence>
<gene>
    <name evidence="12" type="ORF">dnm_038510</name>
</gene>
<dbReference type="KEGG" id="dmm:dnm_038510"/>
<feature type="domain" description="ABC transmembrane type-1" evidence="11">
    <location>
        <begin position="17"/>
        <end position="202"/>
    </location>
</feature>
<feature type="domain" description="ABC transporter" evidence="10">
    <location>
        <begin position="330"/>
        <end position="555"/>
    </location>
</feature>
<sequence length="1119" mass="127085">MEFIRFLIKESPEKATFILMMSLFQGVAAGVFPIVVIHAAADITAGQGYILWLFLLIGCILIQIGTYYISESQTAMLTEQALEEMVLGIADFLRREELPEFERRNHAEIRLSMGEARAVAEAAVQSVRTLQSFITLFVVWLYIFFGLSRVAGMLFLLVFTLILMINEVFQKISRDQFVKIFQAEKRLFDIIRHFLDGFREIRISHAKSDDLFDNHLRPIICNIQELRHRLAYVQTDFMICLLISISLLTGTDVFFLSSLSQPGVIIQLLVFTLYAFKPSMVALAAIPLITRGQAALERLKRFGDKERHTRQSESCVCDPWKQEPAAFHTLTLEDIVFTYREPDGTPGFSAGPFSLTLRAGEIMFLAGGNGSGKSTFVKMLTGLYPPASGKVMIDGNRASLSDHRDIFSAVFTDFHLFDALYGIENPDEGHIRELLERMRLTSKTGYSDGRFTTTDLSAGQRRRLALVVALQEEKPVYAFDEWAADQDPDFRRWFYEELLPSLKDQGKAVVVVSHDDRYYHLADRLITMKDGKIADDRIPGREPEREISDPVRQVRPPRPAYGGERAKSDPSASSDSDYEDDQQGQDPDIPALAVRRIRPVIGKLGGLALIDGLNSFFKIHILFEVAGLSPGDVRARWIFLFALVMLSDVIVPRRFNLTVRETLEAMNADFRTAIINRIRKIGLIFFEALGAGPIFTVLTEDITSLSNASLQLAMMLKLSAMMLSLVVYFAFLAFPLFMIEVLVIGGIGLLYVLNQYRIADVTEGLRQKEAAFYDAVTHLIEGFKELRLNDRKNDAFFHQSFKRLCSDLRSQRLRSAQYMMANTVIVYTMWTVLLGMLPLLFPFVSISKDVLFRCIGILCFIPINIFVNLLPPILTALASFGNLRKTERNLRRAEPDVVPQVSMSARETFRELRCQDIVFRYKDQKGHPHFSVGPLNLSLRAGQIIFVVGGNGSGKSTLVKLITGLYPPESGQILLNGQVTDIRRHRYLFSVIFSDFHLFDRLYGIPAPDEEKVNRLVRLMGMEEKVKFADGKFTTTNLSTGQRKRLAMVAAIMEDRPIFLFDEWAAEQDPQFRGYFYETLLPEFRDQGKTVITVTHHDQYFHLGDRVLKMEYGKLISDE</sequence>
<dbReference type="InterPro" id="IPR011527">
    <property type="entry name" value="ABC1_TM_dom"/>
</dbReference>
<feature type="transmembrane region" description="Helical" evidence="9">
    <location>
        <begin position="719"/>
        <end position="752"/>
    </location>
</feature>
<dbReference type="InterPro" id="IPR050095">
    <property type="entry name" value="ECF_ABC_transporter_ATP-bd"/>
</dbReference>
<dbReference type="SUPFAM" id="SSF90123">
    <property type="entry name" value="ABC transporter transmembrane region"/>
    <property type="match status" value="2"/>
</dbReference>
<dbReference type="Gene3D" id="1.20.1560.10">
    <property type="entry name" value="ABC transporter type 1, transmembrane domain"/>
    <property type="match status" value="2"/>
</dbReference>
<dbReference type="CDD" id="cd03228">
    <property type="entry name" value="ABCC_MRP_Like"/>
    <property type="match status" value="1"/>
</dbReference>
<evidence type="ECO:0000256" key="1">
    <source>
        <dbReference type="ARBA" id="ARBA00004651"/>
    </source>
</evidence>
<dbReference type="PANTHER" id="PTHR43553">
    <property type="entry name" value="HEAVY METAL TRANSPORTER"/>
    <property type="match status" value="1"/>
</dbReference>
<keyword evidence="6 9" id="KW-1133">Transmembrane helix</keyword>
<evidence type="ECO:0000259" key="10">
    <source>
        <dbReference type="PROSITE" id="PS50893"/>
    </source>
</evidence>
<evidence type="ECO:0000256" key="5">
    <source>
        <dbReference type="ARBA" id="ARBA00022840"/>
    </source>
</evidence>
<dbReference type="PROSITE" id="PS50893">
    <property type="entry name" value="ABC_TRANSPORTER_2"/>
    <property type="match status" value="2"/>
</dbReference>
<dbReference type="NCBIfam" id="TIGR01194">
    <property type="entry name" value="cyc_pep_trnsptr"/>
    <property type="match status" value="1"/>
</dbReference>
<dbReference type="GO" id="GO:0015833">
    <property type="term" value="P:peptide transport"/>
    <property type="evidence" value="ECO:0007669"/>
    <property type="project" value="InterPro"/>
</dbReference>
<feature type="region of interest" description="Disordered" evidence="8">
    <location>
        <begin position="534"/>
        <end position="587"/>
    </location>
</feature>